<dbReference type="GeneID" id="101236788"/>
<dbReference type="SMART" id="SM01424">
    <property type="entry name" value="HAP1_N"/>
    <property type="match status" value="1"/>
</dbReference>
<keyword evidence="2 4" id="KW-0175">Coiled coil</keyword>
<reference evidence="8" key="1">
    <citation type="submission" date="2025-08" db="UniProtKB">
        <authorList>
            <consortium name="RefSeq"/>
        </authorList>
    </citation>
    <scope>IDENTIFICATION</scope>
</reference>
<feature type="domain" description="HAP1 N-terminal" evidence="6">
    <location>
        <begin position="93"/>
        <end position="368"/>
    </location>
</feature>
<dbReference type="InterPro" id="IPR006933">
    <property type="entry name" value="HAP1_N"/>
</dbReference>
<gene>
    <name evidence="8" type="primary">LOC101236788</name>
</gene>
<feature type="region of interest" description="Disordered" evidence="5">
    <location>
        <begin position="794"/>
        <end position="823"/>
    </location>
</feature>
<keyword evidence="7" id="KW-1185">Reference proteome</keyword>
<dbReference type="Proteomes" id="UP001652625">
    <property type="component" value="Chromosome 06"/>
</dbReference>
<evidence type="ECO:0000256" key="3">
    <source>
        <dbReference type="ARBA" id="ARBA00023128"/>
    </source>
</evidence>
<sequence length="837" mass="94920">MEEALFNVTASTYPKTFGDLKNDEIYASIYGSTNYMNFKNDDDSITTYDSGDNFTIDGECDFMEEKEVLEPVDRSSNLEFDLNDKEYSEWIFDEQVQDEDVLLDLTSEQALATLRYFTSTSDRTNMMTKTHCNDLEMISSLLNDREKDLELAAKIGQSLLQRNKKLMTKIEKIEEYLSQTKEKELQLKHDLDIKTELVKLYYEDDERISLDSSESRDDGCQDEDMIMLEKRCRSLERNNQQLFNDAMNLRILTSEAEQQEESLVFDCIEQLSQAKQQISNLTDEIAEKFEDNMQQQEEISNLIQTVVELQKKQKQLSLENEELQIQLIECNMSKENLQHQLAEMHKKFRDAADILKENQEELKELKTRLEFPSNTSEWLSDSSNTSLLHDSLANEIEETVRRDILNNQSLRQQTTKTLRSVRYLNTKSSEVLSTSGRSSPSASSYTSDDTYLDISSNISSLPDETTRKKTLKRLQIVKPMEGSDTLNKWHHLASKNVNGGINSISEPSKENISIISEDKIILNNTPIPPPRKKPDNLVIPEQKYEQSFTPSSTENSNVFFGDLDQTHKKRTIITRTSNALTSLRQGRMLLKDETNSDKSKSEVIGMIANAISKVNVEAKTGRRILQSISESPKSQVVLPRSDYKDMPNVSRALTKAAERRISESRTSELIFEETKSSNNSIGLDNVGGPLGLINRTDPTDLPAYSHRLLRFSRSTPAFEQTNQNSVSNVDPNLSNELDDAAEVQSKNNALNNINRGNHGNLASLLVNLKLRSQPNPFGLESALNLVNIQNPNNDAKTSSNTLTDKISSNNHAASEPLPQSETVQSSGLSIGFMSWFT</sequence>
<dbReference type="PANTHER" id="PTHR15751:SF12">
    <property type="entry name" value="TRAFFICKING KINESIN-BINDING PROTEIN MILT"/>
    <property type="match status" value="1"/>
</dbReference>
<feature type="compositionally biased region" description="Low complexity" evidence="5">
    <location>
        <begin position="433"/>
        <end position="449"/>
    </location>
</feature>
<dbReference type="InterPro" id="IPR051946">
    <property type="entry name" value="Intracell_Traff-Reg"/>
</dbReference>
<evidence type="ECO:0000256" key="4">
    <source>
        <dbReference type="SAM" id="Coils"/>
    </source>
</evidence>
<dbReference type="Pfam" id="PF04849">
    <property type="entry name" value="HAP1_N"/>
    <property type="match status" value="1"/>
</dbReference>
<dbReference type="PANTHER" id="PTHR15751">
    <property type="entry name" value="TRAFFICKING KINESIN-BINDING PROTEIN"/>
    <property type="match status" value="1"/>
</dbReference>
<feature type="region of interest" description="Disordered" evidence="5">
    <location>
        <begin position="430"/>
        <end position="449"/>
    </location>
</feature>
<evidence type="ECO:0000313" key="8">
    <source>
        <dbReference type="RefSeq" id="XP_065655169.1"/>
    </source>
</evidence>
<organism evidence="7 8">
    <name type="scientific">Hydra vulgaris</name>
    <name type="common">Hydra</name>
    <name type="synonym">Hydra attenuata</name>
    <dbReference type="NCBI Taxonomy" id="6087"/>
    <lineage>
        <taxon>Eukaryota</taxon>
        <taxon>Metazoa</taxon>
        <taxon>Cnidaria</taxon>
        <taxon>Hydrozoa</taxon>
        <taxon>Hydroidolina</taxon>
        <taxon>Anthoathecata</taxon>
        <taxon>Aplanulata</taxon>
        <taxon>Hydridae</taxon>
        <taxon>Hydra</taxon>
    </lineage>
</organism>
<proteinExistence type="predicted"/>
<evidence type="ECO:0000256" key="5">
    <source>
        <dbReference type="SAM" id="MobiDB-lite"/>
    </source>
</evidence>
<evidence type="ECO:0000259" key="6">
    <source>
        <dbReference type="SMART" id="SM01424"/>
    </source>
</evidence>
<accession>A0ABM4C0V5</accession>
<protein>
    <submittedName>
        <fullName evidence="8">Uncharacterized protein LOC101236788</fullName>
    </submittedName>
</protein>
<name>A0ABM4C0V5_HYDVU</name>
<comment type="subcellular location">
    <subcellularLocation>
        <location evidence="1">Mitochondrion</location>
    </subcellularLocation>
</comment>
<keyword evidence="3" id="KW-0496">Mitochondrion</keyword>
<evidence type="ECO:0000256" key="2">
    <source>
        <dbReference type="ARBA" id="ARBA00023054"/>
    </source>
</evidence>
<dbReference type="RefSeq" id="XP_065655169.1">
    <property type="nucleotide sequence ID" value="XM_065799097.1"/>
</dbReference>
<evidence type="ECO:0000256" key="1">
    <source>
        <dbReference type="ARBA" id="ARBA00004173"/>
    </source>
</evidence>
<feature type="coiled-coil region" evidence="4">
    <location>
        <begin position="225"/>
        <end position="368"/>
    </location>
</feature>
<evidence type="ECO:0000313" key="7">
    <source>
        <dbReference type="Proteomes" id="UP001652625"/>
    </source>
</evidence>